<evidence type="ECO:0000313" key="1">
    <source>
        <dbReference type="EnsemblMetazoa" id="AATE014398-PA.1"/>
    </source>
</evidence>
<proteinExistence type="predicted"/>
<dbReference type="EnsemblMetazoa" id="AATE014398-RA">
    <property type="protein sequence ID" value="AATE014398-PA.1"/>
    <property type="gene ID" value="AATE014398"/>
</dbReference>
<accession>A0A182JAF0</accession>
<dbReference type="VEuPathDB" id="VectorBase:AATE014398"/>
<reference evidence="1" key="1">
    <citation type="submission" date="2022-08" db="UniProtKB">
        <authorList>
            <consortium name="EnsemblMetazoa"/>
        </authorList>
    </citation>
    <scope>IDENTIFICATION</scope>
    <source>
        <strain evidence="1">EBRO</strain>
    </source>
</reference>
<sequence>MKTPPTPATLVPPPRWLPDTLAVAPVAAAAAAAAFTFSWIDGMEEAELFHDCGSSVIVVSDGSLFRLTLLCLWWWCGLVQLREHDERRLFRMIGLPPDDSLLMRFGGGDGVEMRFAC</sequence>
<dbReference type="AlphaFoldDB" id="A0A182JAF0"/>
<name>A0A182JAF0_ANOAO</name>
<organism evidence="1">
    <name type="scientific">Anopheles atroparvus</name>
    <name type="common">European mosquito</name>
    <dbReference type="NCBI Taxonomy" id="41427"/>
    <lineage>
        <taxon>Eukaryota</taxon>
        <taxon>Metazoa</taxon>
        <taxon>Ecdysozoa</taxon>
        <taxon>Arthropoda</taxon>
        <taxon>Hexapoda</taxon>
        <taxon>Insecta</taxon>
        <taxon>Pterygota</taxon>
        <taxon>Neoptera</taxon>
        <taxon>Endopterygota</taxon>
        <taxon>Diptera</taxon>
        <taxon>Nematocera</taxon>
        <taxon>Culicoidea</taxon>
        <taxon>Culicidae</taxon>
        <taxon>Anophelinae</taxon>
        <taxon>Anopheles</taxon>
    </lineage>
</organism>
<protein>
    <submittedName>
        <fullName evidence="1">Uncharacterized protein</fullName>
    </submittedName>
</protein>